<feature type="domain" description="Leucine-rich repeat-containing N-terminal plant-type" evidence="4">
    <location>
        <begin position="28"/>
        <end position="41"/>
    </location>
</feature>
<keyword evidence="2" id="KW-0677">Repeat</keyword>
<keyword evidence="1" id="KW-0433">Leucine-rich repeat</keyword>
<gene>
    <name evidence="5" type="ORF">JCGZ_09439</name>
</gene>
<organism evidence="5 6">
    <name type="scientific">Jatropha curcas</name>
    <name type="common">Barbados nut</name>
    <dbReference type="NCBI Taxonomy" id="180498"/>
    <lineage>
        <taxon>Eukaryota</taxon>
        <taxon>Viridiplantae</taxon>
        <taxon>Streptophyta</taxon>
        <taxon>Embryophyta</taxon>
        <taxon>Tracheophyta</taxon>
        <taxon>Spermatophyta</taxon>
        <taxon>Magnoliopsida</taxon>
        <taxon>eudicotyledons</taxon>
        <taxon>Gunneridae</taxon>
        <taxon>Pentapetalae</taxon>
        <taxon>rosids</taxon>
        <taxon>fabids</taxon>
        <taxon>Malpighiales</taxon>
        <taxon>Euphorbiaceae</taxon>
        <taxon>Crotonoideae</taxon>
        <taxon>Jatropheae</taxon>
        <taxon>Jatropha</taxon>
    </lineage>
</organism>
<evidence type="ECO:0000313" key="5">
    <source>
        <dbReference type="EMBL" id="KDP35280.1"/>
    </source>
</evidence>
<accession>A0A067KSP2</accession>
<dbReference type="InterPro" id="IPR032675">
    <property type="entry name" value="LRR_dom_sf"/>
</dbReference>
<keyword evidence="3" id="KW-0732">Signal</keyword>
<name>A0A067KSP2_JATCU</name>
<feature type="chain" id="PRO_5001639814" description="Leucine-rich repeat-containing N-terminal plant-type domain-containing protein" evidence="3">
    <location>
        <begin position="25"/>
        <end position="233"/>
    </location>
</feature>
<sequence>MESLVLKWVLVCVILWVQIQRNNGCFEEERLALLQFKASLESAINESVYVIDSNSLLSSPIDDSDSLLPSPIDDSESLLPSWIDEAENDCCEWERVSCNSTTGHVIGLSLYNTRGDYTWSNIWHFNMSLFQHFKELRTLNLSYNYIGAFIDNEDVERLSSLKKLQILDLSHNEFDRSILSWIATLTSIKILNLGENFMGGSFPSRELANLQNLEILDLNSNKFSGTLPMQGKY</sequence>
<evidence type="ECO:0000313" key="6">
    <source>
        <dbReference type="Proteomes" id="UP000027138"/>
    </source>
</evidence>
<feature type="domain" description="Leucine-rich repeat-containing N-terminal plant-type" evidence="4">
    <location>
        <begin position="72"/>
        <end position="99"/>
    </location>
</feature>
<dbReference type="PANTHER" id="PTHR48058:SF28">
    <property type="entry name" value="OS04G0122000 PROTEIN"/>
    <property type="match status" value="1"/>
</dbReference>
<dbReference type="Pfam" id="PF00560">
    <property type="entry name" value="LRR_1"/>
    <property type="match status" value="2"/>
</dbReference>
<dbReference type="InterPro" id="IPR013210">
    <property type="entry name" value="LRR_N_plant-typ"/>
</dbReference>
<evidence type="ECO:0000256" key="1">
    <source>
        <dbReference type="ARBA" id="ARBA00022614"/>
    </source>
</evidence>
<dbReference type="Gene3D" id="3.80.10.10">
    <property type="entry name" value="Ribonuclease Inhibitor"/>
    <property type="match status" value="2"/>
</dbReference>
<proteinExistence type="predicted"/>
<dbReference type="STRING" id="180498.A0A067KSP2"/>
<dbReference type="Pfam" id="PF08263">
    <property type="entry name" value="LRRNT_2"/>
    <property type="match status" value="2"/>
</dbReference>
<dbReference type="AlphaFoldDB" id="A0A067KSP2"/>
<dbReference type="PANTHER" id="PTHR48058">
    <property type="entry name" value="LRR RECEPTOR-LIKE SERINE/THREONINE-PROTEIN KINASE FLS2-RELATED"/>
    <property type="match status" value="1"/>
</dbReference>
<evidence type="ECO:0000256" key="2">
    <source>
        <dbReference type="ARBA" id="ARBA00022737"/>
    </source>
</evidence>
<protein>
    <recommendedName>
        <fullName evidence="4">Leucine-rich repeat-containing N-terminal plant-type domain-containing protein</fullName>
    </recommendedName>
</protein>
<dbReference type="SUPFAM" id="SSF52058">
    <property type="entry name" value="L domain-like"/>
    <property type="match status" value="1"/>
</dbReference>
<reference evidence="5 6" key="1">
    <citation type="journal article" date="2014" name="PLoS ONE">
        <title>Global Analysis of Gene Expression Profiles in Physic Nut (Jatropha curcas L.) Seedlings Exposed to Salt Stress.</title>
        <authorList>
            <person name="Zhang L."/>
            <person name="Zhang C."/>
            <person name="Wu P."/>
            <person name="Chen Y."/>
            <person name="Li M."/>
            <person name="Jiang H."/>
            <person name="Wu G."/>
        </authorList>
    </citation>
    <scope>NUCLEOTIDE SEQUENCE [LARGE SCALE GENOMIC DNA]</scope>
    <source>
        <strain evidence="6">cv. GZQX0401</strain>
        <tissue evidence="5">Young leaves</tissue>
    </source>
</reference>
<dbReference type="Proteomes" id="UP000027138">
    <property type="component" value="Unassembled WGS sequence"/>
</dbReference>
<evidence type="ECO:0000259" key="4">
    <source>
        <dbReference type="Pfam" id="PF08263"/>
    </source>
</evidence>
<feature type="signal peptide" evidence="3">
    <location>
        <begin position="1"/>
        <end position="24"/>
    </location>
</feature>
<dbReference type="OrthoDB" id="850757at2759"/>
<dbReference type="InterPro" id="IPR001611">
    <property type="entry name" value="Leu-rich_rpt"/>
</dbReference>
<keyword evidence="6" id="KW-1185">Reference proteome</keyword>
<dbReference type="EMBL" id="KK914490">
    <property type="protein sequence ID" value="KDP35280.1"/>
    <property type="molecule type" value="Genomic_DNA"/>
</dbReference>
<evidence type="ECO:0000256" key="3">
    <source>
        <dbReference type="SAM" id="SignalP"/>
    </source>
</evidence>